<feature type="transmembrane region" description="Helical" evidence="1">
    <location>
        <begin position="101"/>
        <end position="119"/>
    </location>
</feature>
<feature type="transmembrane region" description="Helical" evidence="1">
    <location>
        <begin position="287"/>
        <end position="305"/>
    </location>
</feature>
<dbReference type="Pfam" id="PF06166">
    <property type="entry name" value="DUF979"/>
    <property type="match status" value="1"/>
</dbReference>
<comment type="caution">
    <text evidence="2">The sequence shown here is derived from an EMBL/GenBank/DDBJ whole genome shotgun (WGS) entry which is preliminary data.</text>
</comment>
<feature type="transmembrane region" description="Helical" evidence="1">
    <location>
        <begin position="125"/>
        <end position="142"/>
    </location>
</feature>
<keyword evidence="1" id="KW-1133">Transmembrane helix</keyword>
<dbReference type="InterPro" id="IPR009323">
    <property type="entry name" value="DUF979"/>
</dbReference>
<reference evidence="2 3" key="1">
    <citation type="submission" date="2019-05" db="EMBL/GenBank/DDBJ databases">
        <title>The metagenome of a microbial culture collection derived from dairy environment covers the genomic content of the human microbiome.</title>
        <authorList>
            <person name="Roder T."/>
            <person name="Wuthrich D."/>
            <person name="Sattari Z."/>
            <person name="Von Ah U."/>
            <person name="Bar C."/>
            <person name="Ronchi F."/>
            <person name="Macpherson A.J."/>
            <person name="Ganal-Vonarburg S.C."/>
            <person name="Bruggmann R."/>
            <person name="Vergeres G."/>
        </authorList>
    </citation>
    <scope>NUCLEOTIDE SEQUENCE [LARGE SCALE GENOMIC DNA]</scope>
    <source>
        <strain evidence="2 3">FAM 24227</strain>
    </source>
</reference>
<evidence type="ECO:0000256" key="1">
    <source>
        <dbReference type="SAM" id="Phobius"/>
    </source>
</evidence>
<gene>
    <name evidence="2" type="ORF">FEZ33_08245</name>
</gene>
<sequence>MEQFASTVLEIMYIVIGLQLLYTAYRVFNDETNPTRIGTTLFWATLGVLFVGGSYIPNIINGVLVLIIGVITLFKQVSIGEIKATPEKEVKENADNTGNGIFLPVMTLAISSLLIAQIFPALSQSVLGIGALIGTITLLFTIRRGPKTLLPESDRMIQQVSTTGILPQLLGALGTVFTAAGVGDVVSGLVQGVIPAESRFWGVLVYVLGMVLFTMVMGNAFAAFTVITLGIGVPFVFSLGADPIIAGALAMTAGFCGTLMTPMAGNFNALPVALLEMKSEFGVIKDQVPFAFIMIVVHVILMYYLPFI</sequence>
<dbReference type="AlphaFoldDB" id="A0A5R9DV24"/>
<feature type="transmembrane region" description="Helical" evidence="1">
    <location>
        <begin position="37"/>
        <end position="56"/>
    </location>
</feature>
<dbReference type="EMBL" id="VBSP01000029">
    <property type="protein sequence ID" value="TLQ40422.1"/>
    <property type="molecule type" value="Genomic_DNA"/>
</dbReference>
<evidence type="ECO:0000313" key="3">
    <source>
        <dbReference type="Proteomes" id="UP000306420"/>
    </source>
</evidence>
<feature type="transmembrane region" description="Helical" evidence="1">
    <location>
        <begin position="163"/>
        <end position="183"/>
    </location>
</feature>
<keyword evidence="1" id="KW-0472">Membrane</keyword>
<name>A0A5R9DV24_9LACT</name>
<protein>
    <submittedName>
        <fullName evidence="2">DUF979 domain-containing protein</fullName>
    </submittedName>
</protein>
<proteinExistence type="predicted"/>
<evidence type="ECO:0000313" key="2">
    <source>
        <dbReference type="EMBL" id="TLQ40422.1"/>
    </source>
</evidence>
<feature type="transmembrane region" description="Helical" evidence="1">
    <location>
        <begin position="6"/>
        <end position="25"/>
    </location>
</feature>
<accession>A0A5R9DV24</accession>
<organism evidence="2 3">
    <name type="scientific">Ruoffia tabacinasalis</name>
    <dbReference type="NCBI Taxonomy" id="87458"/>
    <lineage>
        <taxon>Bacteria</taxon>
        <taxon>Bacillati</taxon>
        <taxon>Bacillota</taxon>
        <taxon>Bacilli</taxon>
        <taxon>Lactobacillales</taxon>
        <taxon>Aerococcaceae</taxon>
        <taxon>Ruoffia</taxon>
    </lineage>
</organism>
<dbReference type="OrthoDB" id="1689651at2"/>
<keyword evidence="1" id="KW-0812">Transmembrane</keyword>
<dbReference type="Proteomes" id="UP000306420">
    <property type="component" value="Unassembled WGS sequence"/>
</dbReference>
<feature type="transmembrane region" description="Helical" evidence="1">
    <location>
        <begin position="203"/>
        <end position="232"/>
    </location>
</feature>
<dbReference type="RefSeq" id="WP_138404931.1">
    <property type="nucleotide sequence ID" value="NZ_VBSP01000029.1"/>
</dbReference>